<dbReference type="EMBL" id="JASBRG010000007">
    <property type="protein sequence ID" value="MDI3321415.1"/>
    <property type="molecule type" value="Genomic_DNA"/>
</dbReference>
<protein>
    <submittedName>
        <fullName evidence="3">ATP-dependent endonuclease</fullName>
    </submittedName>
</protein>
<dbReference type="Proteomes" id="UP001226434">
    <property type="component" value="Unassembled WGS sequence"/>
</dbReference>
<name>A0ABT6RFT9_9BACT</name>
<comment type="caution">
    <text evidence="3">The sequence shown here is derived from an EMBL/GenBank/DDBJ whole genome shotgun (WGS) entry which is preliminary data.</text>
</comment>
<keyword evidence="3" id="KW-0378">Hydrolase</keyword>
<dbReference type="Pfam" id="PF20469">
    <property type="entry name" value="OLD-like_TOPRIM"/>
    <property type="match status" value="1"/>
</dbReference>
<keyword evidence="3" id="KW-0255">Endonuclease</keyword>
<dbReference type="RefSeq" id="WP_282335525.1">
    <property type="nucleotide sequence ID" value="NZ_JASBRG010000007.1"/>
</dbReference>
<dbReference type="InterPro" id="IPR027417">
    <property type="entry name" value="P-loop_NTPase"/>
</dbReference>
<dbReference type="InterPro" id="IPR034139">
    <property type="entry name" value="TOPRIM_OLD"/>
</dbReference>
<evidence type="ECO:0000313" key="4">
    <source>
        <dbReference type="Proteomes" id="UP001226434"/>
    </source>
</evidence>
<keyword evidence="4" id="KW-1185">Reference proteome</keyword>
<feature type="domain" description="OLD protein-like TOPRIM" evidence="2">
    <location>
        <begin position="458"/>
        <end position="537"/>
    </location>
</feature>
<organism evidence="3 4">
    <name type="scientific">Pinibacter soli</name>
    <dbReference type="NCBI Taxonomy" id="3044211"/>
    <lineage>
        <taxon>Bacteria</taxon>
        <taxon>Pseudomonadati</taxon>
        <taxon>Bacteroidota</taxon>
        <taxon>Chitinophagia</taxon>
        <taxon>Chitinophagales</taxon>
        <taxon>Chitinophagaceae</taxon>
        <taxon>Pinibacter</taxon>
    </lineage>
</organism>
<reference evidence="3 4" key="1">
    <citation type="submission" date="2023-05" db="EMBL/GenBank/DDBJ databases">
        <title>Genome sequence of Pinibacter sp. MAH-24.</title>
        <authorList>
            <person name="Huq M.A."/>
        </authorList>
    </citation>
    <scope>NUCLEOTIDE SEQUENCE [LARGE SCALE GENOMIC DNA]</scope>
    <source>
        <strain evidence="3 4">MAH-24</strain>
    </source>
</reference>
<sequence length="699" mass="80717">MKIIKLEVENFRLLKKFSIDLEGDLSLIIGKNNTGKTSILSVLDKFLNEKYKFSYDDLNIDFKNDLEALIKAAGTPEEFAPKGIKLKVFIEYDEKDDLSNVSRVLMDLDPDNNKIVLGFEYTLSYTDFLRVRAEYSDFSRTENEKAEKNEKYKPRDLKDFLKRGIDDYFDTHKKSFEYDIVNNIVNEGNSINLESEGISIKDILSFKYISAKRDVTNKEKENTLSKQTSALYKKKEDTSDKTQATENFKDQLSETDNTLSDIYKDLFKDVIEKVQNFGGIRLNDTDIAIISTLQHRELLEGNTTVVYTHDEHKLPEHYNGLGYMNLISIIFEIEILVQDFKRDKDKKPADINLLIIEEPEAHTHPQMQYVFIKNIKKLLAQGVKREDGITRPLQYIITTHSAHIVADSDFDDIKYLKAESKNNVVARNLKDLKQEYEVNTDQYQFLKQYLTISRAEIFFADKAILIEGDTERILIPTFMRKVDLEEAARLKAEHKEDNFLPLLSQNISIIEVGAYSQIFGKFIEFLGIKALIVTDIDSKGDIGNKDKKGNIVLEACPVHLGIETSNTALLHFLDSTSWQDLKILTIEQRTLTRGSAFICVCYQQEEENTGKKKYHARSFEDAFIHLNRDFVKKNKTTFRGLKNADDFNNDGICAYNLAESCIKKKTHFALDILYHSDENFSNWNIPAYIKNGLLWLKKD</sequence>
<keyword evidence="3" id="KW-0540">Nuclease</keyword>
<dbReference type="CDD" id="cd01026">
    <property type="entry name" value="TOPRIM_OLD"/>
    <property type="match status" value="1"/>
</dbReference>
<dbReference type="Pfam" id="PF13175">
    <property type="entry name" value="AAA_15"/>
    <property type="match status" value="1"/>
</dbReference>
<dbReference type="SUPFAM" id="SSF52540">
    <property type="entry name" value="P-loop containing nucleoside triphosphate hydrolases"/>
    <property type="match status" value="1"/>
</dbReference>
<gene>
    <name evidence="3" type="ORF">QJ048_16590</name>
</gene>
<dbReference type="PANTHER" id="PTHR43581">
    <property type="entry name" value="ATP/GTP PHOSPHATASE"/>
    <property type="match status" value="1"/>
</dbReference>
<evidence type="ECO:0000313" key="3">
    <source>
        <dbReference type="EMBL" id="MDI3321415.1"/>
    </source>
</evidence>
<proteinExistence type="predicted"/>
<evidence type="ECO:0000259" key="1">
    <source>
        <dbReference type="Pfam" id="PF13175"/>
    </source>
</evidence>
<dbReference type="PANTHER" id="PTHR43581:SF4">
    <property type="entry name" value="ATP_GTP PHOSPHATASE"/>
    <property type="match status" value="1"/>
</dbReference>
<dbReference type="Gene3D" id="3.40.50.300">
    <property type="entry name" value="P-loop containing nucleotide triphosphate hydrolases"/>
    <property type="match status" value="1"/>
</dbReference>
<feature type="domain" description="Endonuclease GajA/Old nuclease/RecF-like AAA" evidence="1">
    <location>
        <begin position="1"/>
        <end position="405"/>
    </location>
</feature>
<dbReference type="GO" id="GO:0004519">
    <property type="term" value="F:endonuclease activity"/>
    <property type="evidence" value="ECO:0007669"/>
    <property type="project" value="UniProtKB-KW"/>
</dbReference>
<dbReference type="InterPro" id="IPR051396">
    <property type="entry name" value="Bact_Antivir_Def_Nuclease"/>
</dbReference>
<dbReference type="InterPro" id="IPR041685">
    <property type="entry name" value="AAA_GajA/Old/RecF-like"/>
</dbReference>
<evidence type="ECO:0000259" key="2">
    <source>
        <dbReference type="Pfam" id="PF20469"/>
    </source>
</evidence>
<accession>A0ABT6RFT9</accession>